<dbReference type="SUPFAM" id="SSF56214">
    <property type="entry name" value="4'-phosphopantetheinyl transferase"/>
    <property type="match status" value="1"/>
</dbReference>
<organism evidence="16 17">
    <name type="scientific">Methylophaga frappieri (strain ATCC BAA-2434 / DSM 25690 / JAM7)</name>
    <dbReference type="NCBI Taxonomy" id="754477"/>
    <lineage>
        <taxon>Bacteria</taxon>
        <taxon>Pseudomonadati</taxon>
        <taxon>Pseudomonadota</taxon>
        <taxon>Gammaproteobacteria</taxon>
        <taxon>Thiotrichales</taxon>
        <taxon>Piscirickettsiaceae</taxon>
        <taxon>Methylophaga</taxon>
    </lineage>
</organism>
<evidence type="ECO:0000256" key="4">
    <source>
        <dbReference type="ARBA" id="ARBA00011503"/>
    </source>
</evidence>
<feature type="binding site" evidence="12">
    <location>
        <position position="54"/>
    </location>
    <ligand>
        <name>CoA</name>
        <dbReference type="ChEBI" id="CHEBI:57287"/>
    </ligand>
</feature>
<evidence type="ECO:0000256" key="10">
    <source>
        <dbReference type="ARBA" id="ARBA00049176"/>
    </source>
</evidence>
<keyword evidence="17" id="KW-1185">Reference proteome</keyword>
<feature type="domain" description="4'-phosphopantetheinyl transferase" evidence="14">
    <location>
        <begin position="117"/>
        <end position="203"/>
    </location>
</feature>
<comment type="function">
    <text evidence="1">Involved in the biosynthesis of the siderophore enterobactin (enterochelin), which is a macrocyclic trimeric lactone of N-(2,3-dihydroxybenzoyl)-serine. The serine trilactone serves as a scaffolding for the three catechol functionalities that provide hexadentate coordination for the tightly ligated iron(2+) atoms. Plays an essential role in the assembly of the enterobactin by catalyzing the transfer of the 4'-phosphopantetheine (Ppant) moiety from coenzyme A to the apo-domains of both EntB (ArCP domain) and EntF (PCP domain) to yield their holo-forms which make them competent for the activation of 2,3-dihydroxybenzoate (DHB) and L-serine, respectively.</text>
</comment>
<evidence type="ECO:0000256" key="12">
    <source>
        <dbReference type="PIRSR" id="PIRSR603542-1"/>
    </source>
</evidence>
<name>I1YF59_METFJ</name>
<feature type="binding site" evidence="12">
    <location>
        <begin position="98"/>
        <end position="99"/>
    </location>
    <ligand>
        <name>CoA</name>
        <dbReference type="ChEBI" id="CHEBI:57287"/>
    </ligand>
</feature>
<dbReference type="HOGENOM" id="CLU_075076_2_0_6"/>
<dbReference type="InterPro" id="IPR041354">
    <property type="entry name" value="4PPT_N"/>
</dbReference>
<dbReference type="KEGG" id="mec:Q7C_377"/>
<comment type="cofactor">
    <cofactor evidence="13">
        <name>Mg(2+)</name>
        <dbReference type="ChEBI" id="CHEBI:18420"/>
    </cofactor>
</comment>
<dbReference type="InterPro" id="IPR008278">
    <property type="entry name" value="4-PPantetheinyl_Trfase_dom"/>
</dbReference>
<dbReference type="RefSeq" id="WP_014703002.1">
    <property type="nucleotide sequence ID" value="NC_017856.1"/>
</dbReference>
<evidence type="ECO:0000256" key="3">
    <source>
        <dbReference type="ARBA" id="ARBA00008342"/>
    </source>
</evidence>
<dbReference type="GO" id="GO:0009366">
    <property type="term" value="C:enterobactin synthetase complex"/>
    <property type="evidence" value="ECO:0007669"/>
    <property type="project" value="InterPro"/>
</dbReference>
<dbReference type="STRING" id="754477.Q7C_377"/>
<evidence type="ECO:0000256" key="8">
    <source>
        <dbReference type="ARBA" id="ARBA00029894"/>
    </source>
</evidence>
<feature type="binding site" evidence="13">
    <location>
        <position position="122"/>
    </location>
    <ligand>
        <name>Mg(2+)</name>
        <dbReference type="ChEBI" id="CHEBI:18420"/>
    </ligand>
</feature>
<feature type="binding site" evidence="13">
    <location>
        <position position="120"/>
    </location>
    <ligand>
        <name>Mg(2+)</name>
        <dbReference type="ChEBI" id="CHEBI:18420"/>
    </ligand>
</feature>
<dbReference type="InterPro" id="IPR003542">
    <property type="entry name" value="Enbac_synth_compD-like"/>
</dbReference>
<evidence type="ECO:0000256" key="11">
    <source>
        <dbReference type="ARBA" id="ARBA00049191"/>
    </source>
</evidence>
<dbReference type="GO" id="GO:0008897">
    <property type="term" value="F:holo-[acyl-carrier-protein] synthase activity"/>
    <property type="evidence" value="ECO:0007669"/>
    <property type="project" value="InterPro"/>
</dbReference>
<feature type="binding site" evidence="12">
    <location>
        <position position="165"/>
    </location>
    <ligand>
        <name>CoA</name>
        <dbReference type="ChEBI" id="CHEBI:57287"/>
    </ligand>
</feature>
<dbReference type="InterPro" id="IPR037143">
    <property type="entry name" value="4-PPantetheinyl_Trfase_dom_sf"/>
</dbReference>
<protein>
    <recommendedName>
        <fullName evidence="5">Enterobactin synthase component D</fullName>
    </recommendedName>
    <alternativeName>
        <fullName evidence="8">4'-phosphopantetheinyl transferase EntD</fullName>
    </alternativeName>
    <alternativeName>
        <fullName evidence="9">Enterochelin synthase D</fullName>
    </alternativeName>
</protein>
<dbReference type="eggNOG" id="COG2977">
    <property type="taxonomic scope" value="Bacteria"/>
</dbReference>
<evidence type="ECO:0000256" key="2">
    <source>
        <dbReference type="ARBA" id="ARBA00004993"/>
    </source>
</evidence>
<keyword evidence="13" id="KW-0479">Metal-binding</keyword>
<comment type="catalytic activity">
    <reaction evidence="10">
        <text>apo-[aryl-carrier protein] + CoA = holo-[aryl-carrier protein] + adenosine 3',5'-bisphosphate + H(+)</text>
        <dbReference type="Rhea" id="RHEA:48404"/>
        <dbReference type="Rhea" id="RHEA-COMP:15903"/>
        <dbReference type="Rhea" id="RHEA-COMP:17557"/>
        <dbReference type="ChEBI" id="CHEBI:15378"/>
        <dbReference type="ChEBI" id="CHEBI:29999"/>
        <dbReference type="ChEBI" id="CHEBI:57287"/>
        <dbReference type="ChEBI" id="CHEBI:58343"/>
        <dbReference type="ChEBI" id="CHEBI:64479"/>
    </reaction>
</comment>
<feature type="binding site" evidence="12">
    <location>
        <position position="62"/>
    </location>
    <ligand>
        <name>CoA</name>
        <dbReference type="ChEBI" id="CHEBI:57287"/>
    </ligand>
</feature>
<evidence type="ECO:0000259" key="14">
    <source>
        <dbReference type="Pfam" id="PF01648"/>
    </source>
</evidence>
<dbReference type="PRINTS" id="PR01399">
    <property type="entry name" value="ENTSNTHTASED"/>
</dbReference>
<evidence type="ECO:0000256" key="9">
    <source>
        <dbReference type="ARBA" id="ARBA00031996"/>
    </source>
</evidence>
<dbReference type="OrthoDB" id="8210607at2"/>
<dbReference type="Proteomes" id="UP000009145">
    <property type="component" value="Chromosome"/>
</dbReference>
<comment type="subunit">
    <text evidence="4">EntB, EntD, EntE, and EntF form a multienzyme complex called enterobactin synthase.</text>
</comment>
<evidence type="ECO:0000256" key="1">
    <source>
        <dbReference type="ARBA" id="ARBA00003937"/>
    </source>
</evidence>
<evidence type="ECO:0000256" key="7">
    <source>
        <dbReference type="ARBA" id="ARBA00023191"/>
    </source>
</evidence>
<keyword evidence="7" id="KW-0259">Enterobactin biosynthesis</keyword>
<evidence type="ECO:0000256" key="6">
    <source>
        <dbReference type="ARBA" id="ARBA00022679"/>
    </source>
</evidence>
<reference evidence="16 17" key="1">
    <citation type="journal article" date="2012" name="J. Bacteriol.">
        <title>Complete genome sequences of Methylophaga sp. strain JAM1 and Methylophaga sp. strain JAM7.</title>
        <authorList>
            <person name="Villeneuve C."/>
            <person name="Martineau C."/>
            <person name="Mauffrey F."/>
            <person name="Villemur R."/>
        </authorList>
    </citation>
    <scope>NUCLEOTIDE SEQUENCE [LARGE SCALE GENOMIC DNA]</scope>
    <source>
        <strain evidence="16 17">JAM7</strain>
    </source>
</reference>
<feature type="binding site" evidence="12">
    <location>
        <position position="120"/>
    </location>
    <ligand>
        <name>CoA</name>
        <dbReference type="ChEBI" id="CHEBI:57287"/>
    </ligand>
</feature>
<evidence type="ECO:0000313" key="16">
    <source>
        <dbReference type="EMBL" id="AFJ01552.1"/>
    </source>
</evidence>
<dbReference type="EMBL" id="CP003380">
    <property type="protein sequence ID" value="AFJ01552.1"/>
    <property type="molecule type" value="Genomic_DNA"/>
</dbReference>
<dbReference type="Pfam" id="PF01648">
    <property type="entry name" value="ACPS"/>
    <property type="match status" value="1"/>
</dbReference>
<comment type="similarity">
    <text evidence="3">Belongs to the P-Pant transferase superfamily. EntD family.</text>
</comment>
<feature type="binding site" evidence="12">
    <location>
        <position position="169"/>
    </location>
    <ligand>
        <name>CoA</name>
        <dbReference type="ChEBI" id="CHEBI:57287"/>
    </ligand>
</feature>
<accession>I1YF59</accession>
<dbReference type="GO" id="GO:0000287">
    <property type="term" value="F:magnesium ion binding"/>
    <property type="evidence" value="ECO:0007669"/>
    <property type="project" value="InterPro"/>
</dbReference>
<comment type="catalytic activity">
    <reaction evidence="11">
        <text>apo-[peptidyl-carrier protein] + CoA = holo-[peptidyl-carrier protein] + adenosine 3',5'-bisphosphate + H(+)</text>
        <dbReference type="Rhea" id="RHEA:46228"/>
        <dbReference type="Rhea" id="RHEA-COMP:11479"/>
        <dbReference type="Rhea" id="RHEA-COMP:11480"/>
        <dbReference type="ChEBI" id="CHEBI:15378"/>
        <dbReference type="ChEBI" id="CHEBI:29999"/>
        <dbReference type="ChEBI" id="CHEBI:57287"/>
        <dbReference type="ChEBI" id="CHEBI:58343"/>
        <dbReference type="ChEBI" id="CHEBI:64479"/>
    </reaction>
</comment>
<keyword evidence="6 16" id="KW-0808">Transferase</keyword>
<gene>
    <name evidence="16" type="ordered locus">Q7C_377</name>
</gene>
<evidence type="ECO:0000256" key="5">
    <source>
        <dbReference type="ARBA" id="ARBA00019087"/>
    </source>
</evidence>
<evidence type="ECO:0000259" key="15">
    <source>
        <dbReference type="Pfam" id="PF17837"/>
    </source>
</evidence>
<dbReference type="PANTHER" id="PTHR38096:SF1">
    <property type="entry name" value="ENTEROBACTIN SYNTHASE COMPONENT D"/>
    <property type="match status" value="1"/>
</dbReference>
<dbReference type="Gene3D" id="3.90.470.20">
    <property type="entry name" value="4'-phosphopantetheinyl transferase domain"/>
    <property type="match status" value="1"/>
</dbReference>
<dbReference type="AlphaFoldDB" id="I1YF59"/>
<evidence type="ECO:0000313" key="17">
    <source>
        <dbReference type="Proteomes" id="UP000009145"/>
    </source>
</evidence>
<feature type="domain" description="4'-phosphopantetheinyl transferase N-terminal" evidence="15">
    <location>
        <begin position="47"/>
        <end position="109"/>
    </location>
</feature>
<comment type="pathway">
    <text evidence="2">Siderophore biosynthesis; enterobactin biosynthesis.</text>
</comment>
<sequence>MTGFITPNPLEKQLKILPVNAVAVNFDTALYHRALYTEMGIHFPASLHGAVQKRQAEFLAGRYAAQSALAMMDITNQSIAIGQNRAPIWPPHVIGSITHANNTAICVLAYQMDLLYLGIDLENIVSEKLAGELKNNIMDTSERQLLKSLKIPFEEAFSLVFSAKESLFKALHPFVQHYFEFTAARVVALDANTGRIVLQLTDTLSADFPIDTEIHGHFFRVNQQVLTVVYQLR</sequence>
<dbReference type="PANTHER" id="PTHR38096">
    <property type="entry name" value="ENTEROBACTIN SYNTHASE COMPONENT D"/>
    <property type="match status" value="1"/>
</dbReference>
<keyword evidence="13" id="KW-0460">Magnesium</keyword>
<proteinExistence type="inferred from homology"/>
<evidence type="ECO:0000256" key="13">
    <source>
        <dbReference type="PIRSR" id="PIRSR603542-2"/>
    </source>
</evidence>
<dbReference type="GO" id="GO:0005886">
    <property type="term" value="C:plasma membrane"/>
    <property type="evidence" value="ECO:0007669"/>
    <property type="project" value="TreeGrafter"/>
</dbReference>
<dbReference type="PATRIC" id="fig|754477.3.peg.372"/>
<dbReference type="UniPathway" id="UPA00017"/>
<dbReference type="GO" id="GO:0009239">
    <property type="term" value="P:enterobactin biosynthetic process"/>
    <property type="evidence" value="ECO:0007669"/>
    <property type="project" value="UniProtKB-UniPathway"/>
</dbReference>
<dbReference type="Pfam" id="PF17837">
    <property type="entry name" value="4PPT_N"/>
    <property type="match status" value="1"/>
</dbReference>